<protein>
    <submittedName>
        <fullName evidence="1">Uncharacterized protein</fullName>
    </submittedName>
</protein>
<evidence type="ECO:0000313" key="1">
    <source>
        <dbReference type="EMBL" id="GFN90342.1"/>
    </source>
</evidence>
<proteinExistence type="predicted"/>
<dbReference type="Proteomes" id="UP000735302">
    <property type="component" value="Unassembled WGS sequence"/>
</dbReference>
<sequence length="90" mass="10007">VEEWLVNICPTVLPHRGRVQHMTKSALTNFLKAVDVDLFLAQGVDFDYISDSLSKYGITRATFASTPSSVCDYEIDNKTVNIDIAGKELN</sequence>
<dbReference type="EMBL" id="BLXT01002018">
    <property type="protein sequence ID" value="GFN90342.1"/>
    <property type="molecule type" value="Genomic_DNA"/>
</dbReference>
<organism evidence="1 2">
    <name type="scientific">Plakobranchus ocellatus</name>
    <dbReference type="NCBI Taxonomy" id="259542"/>
    <lineage>
        <taxon>Eukaryota</taxon>
        <taxon>Metazoa</taxon>
        <taxon>Spiralia</taxon>
        <taxon>Lophotrochozoa</taxon>
        <taxon>Mollusca</taxon>
        <taxon>Gastropoda</taxon>
        <taxon>Heterobranchia</taxon>
        <taxon>Euthyneura</taxon>
        <taxon>Panpulmonata</taxon>
        <taxon>Sacoglossa</taxon>
        <taxon>Placobranchoidea</taxon>
        <taxon>Plakobranchidae</taxon>
        <taxon>Plakobranchus</taxon>
    </lineage>
</organism>
<comment type="caution">
    <text evidence="1">The sequence shown here is derived from an EMBL/GenBank/DDBJ whole genome shotgun (WGS) entry which is preliminary data.</text>
</comment>
<feature type="non-terminal residue" evidence="1">
    <location>
        <position position="1"/>
    </location>
</feature>
<evidence type="ECO:0000313" key="2">
    <source>
        <dbReference type="Proteomes" id="UP000735302"/>
    </source>
</evidence>
<keyword evidence="2" id="KW-1185">Reference proteome</keyword>
<dbReference type="AlphaFoldDB" id="A0AAV3Z6W4"/>
<reference evidence="1 2" key="1">
    <citation type="journal article" date="2021" name="Elife">
        <title>Chloroplast acquisition without the gene transfer in kleptoplastic sea slugs, Plakobranchus ocellatus.</title>
        <authorList>
            <person name="Maeda T."/>
            <person name="Takahashi S."/>
            <person name="Yoshida T."/>
            <person name="Shimamura S."/>
            <person name="Takaki Y."/>
            <person name="Nagai Y."/>
            <person name="Toyoda A."/>
            <person name="Suzuki Y."/>
            <person name="Arimoto A."/>
            <person name="Ishii H."/>
            <person name="Satoh N."/>
            <person name="Nishiyama T."/>
            <person name="Hasebe M."/>
            <person name="Maruyama T."/>
            <person name="Minagawa J."/>
            <person name="Obokata J."/>
            <person name="Shigenobu S."/>
        </authorList>
    </citation>
    <scope>NUCLEOTIDE SEQUENCE [LARGE SCALE GENOMIC DNA]</scope>
</reference>
<accession>A0AAV3Z6W4</accession>
<gene>
    <name evidence="1" type="ORF">PoB_001684800</name>
</gene>
<name>A0AAV3Z6W4_9GAST</name>